<protein>
    <submittedName>
        <fullName evidence="2">Uncharacterized protein</fullName>
    </submittedName>
</protein>
<dbReference type="RefSeq" id="XP_025464308.1">
    <property type="nucleotide sequence ID" value="XM_025606119.1"/>
</dbReference>
<comment type="caution">
    <text evidence="2">The sequence shown here is derived from an EMBL/GenBank/DDBJ whole genome shotgun (WGS) entry which is preliminary data.</text>
</comment>
<sequence length="213" mass="22542">MMVQRKRAGGKMAPSQFEPADTLGLAPDNSTSGSDMTYESDSNGGLSGDLPAGAFRAPAAADPLKRDFSSLAPFLDGEDIDIDMSLLPELIDSFPGPFDPLDPPQLGIASPETPPELTDATSSLFHAQDDYSWLDALSHIPGHESVDLLQAASSGGVPTVLPDAGQPVEALKYNLLLEDVQPEILSHIMDIVLKSQKQVKMKLSSAESLAQSV</sequence>
<evidence type="ECO:0000313" key="2">
    <source>
        <dbReference type="EMBL" id="PWY76495.1"/>
    </source>
</evidence>
<proteinExistence type="predicted"/>
<dbReference type="Proteomes" id="UP000246702">
    <property type="component" value="Unassembled WGS sequence"/>
</dbReference>
<dbReference type="EMBL" id="MSFK01000027">
    <property type="protein sequence ID" value="PWY76495.1"/>
    <property type="molecule type" value="Genomic_DNA"/>
</dbReference>
<feature type="compositionally biased region" description="Polar residues" evidence="1">
    <location>
        <begin position="28"/>
        <end position="44"/>
    </location>
</feature>
<reference evidence="2 3" key="1">
    <citation type="submission" date="2016-12" db="EMBL/GenBank/DDBJ databases">
        <title>The genomes of Aspergillus section Nigri reveals drivers in fungal speciation.</title>
        <authorList>
            <consortium name="DOE Joint Genome Institute"/>
            <person name="Vesth T.C."/>
            <person name="Nybo J."/>
            <person name="Theobald S."/>
            <person name="Brandl J."/>
            <person name="Frisvad J.C."/>
            <person name="Nielsen K.F."/>
            <person name="Lyhne E.K."/>
            <person name="Kogle M.E."/>
            <person name="Kuo A."/>
            <person name="Riley R."/>
            <person name="Clum A."/>
            <person name="Nolan M."/>
            <person name="Lipzen A."/>
            <person name="Salamov A."/>
            <person name="Henrissat B."/>
            <person name="Wiebenga A."/>
            <person name="De Vries R.P."/>
            <person name="Grigoriev I.V."/>
            <person name="Mortensen U.H."/>
            <person name="Andersen M.R."/>
            <person name="Baker S.E."/>
        </authorList>
    </citation>
    <scope>NUCLEOTIDE SEQUENCE [LARGE SCALE GENOMIC DNA]</scope>
    <source>
        <strain evidence="2 3">CBS 115572</strain>
    </source>
</reference>
<organism evidence="2 3">
    <name type="scientific">Aspergillus sclerotioniger CBS 115572</name>
    <dbReference type="NCBI Taxonomy" id="1450535"/>
    <lineage>
        <taxon>Eukaryota</taxon>
        <taxon>Fungi</taxon>
        <taxon>Dikarya</taxon>
        <taxon>Ascomycota</taxon>
        <taxon>Pezizomycotina</taxon>
        <taxon>Eurotiomycetes</taxon>
        <taxon>Eurotiomycetidae</taxon>
        <taxon>Eurotiales</taxon>
        <taxon>Aspergillaceae</taxon>
        <taxon>Aspergillus</taxon>
        <taxon>Aspergillus subgen. Circumdati</taxon>
    </lineage>
</organism>
<evidence type="ECO:0000256" key="1">
    <source>
        <dbReference type="SAM" id="MobiDB-lite"/>
    </source>
</evidence>
<gene>
    <name evidence="2" type="ORF">BO94DRAFT_206341</name>
</gene>
<dbReference type="GeneID" id="37108262"/>
<name>A0A317VRA6_9EURO</name>
<accession>A0A317VRA6</accession>
<evidence type="ECO:0000313" key="3">
    <source>
        <dbReference type="Proteomes" id="UP000246702"/>
    </source>
</evidence>
<dbReference type="AlphaFoldDB" id="A0A317VRA6"/>
<feature type="region of interest" description="Disordered" evidence="1">
    <location>
        <begin position="1"/>
        <end position="50"/>
    </location>
</feature>
<keyword evidence="3" id="KW-1185">Reference proteome</keyword>